<gene>
    <name evidence="3" type="ORF">MUCCIDRAFT_110874</name>
</gene>
<dbReference type="EMBL" id="AMYB01000004">
    <property type="protein sequence ID" value="OAD03993.1"/>
    <property type="molecule type" value="Genomic_DNA"/>
</dbReference>
<keyword evidence="1" id="KW-0472">Membrane</keyword>
<keyword evidence="1" id="KW-1133">Transmembrane helix</keyword>
<protein>
    <recommendedName>
        <fullName evidence="2">Thioredoxin domain-containing protein</fullName>
    </recommendedName>
</protein>
<keyword evidence="4" id="KW-1185">Reference proteome</keyword>
<dbReference type="Gene3D" id="3.40.30.10">
    <property type="entry name" value="Glutaredoxin"/>
    <property type="match status" value="1"/>
</dbReference>
<dbReference type="SUPFAM" id="SSF52833">
    <property type="entry name" value="Thioredoxin-like"/>
    <property type="match status" value="1"/>
</dbReference>
<accession>A0A168LV17</accession>
<dbReference type="VEuPathDB" id="FungiDB:MUCCIDRAFT_110874"/>
<dbReference type="AlphaFoldDB" id="A0A168LV17"/>
<feature type="transmembrane region" description="Helical" evidence="1">
    <location>
        <begin position="64"/>
        <end position="86"/>
    </location>
</feature>
<name>A0A168LV17_MUCCL</name>
<evidence type="ECO:0000313" key="3">
    <source>
        <dbReference type="EMBL" id="OAD03993.1"/>
    </source>
</evidence>
<evidence type="ECO:0000259" key="2">
    <source>
        <dbReference type="PROSITE" id="PS51352"/>
    </source>
</evidence>
<comment type="caution">
    <text evidence="3">The sequence shown here is derived from an EMBL/GenBank/DDBJ whole genome shotgun (WGS) entry which is preliminary data.</text>
</comment>
<keyword evidence="1" id="KW-0812">Transmembrane</keyword>
<dbReference type="STRING" id="747725.A0A168LV17"/>
<reference evidence="3 4" key="1">
    <citation type="submission" date="2015-06" db="EMBL/GenBank/DDBJ databases">
        <title>Expansion of signal transduction pathways in fungi by whole-genome duplication.</title>
        <authorList>
            <consortium name="DOE Joint Genome Institute"/>
            <person name="Corrochano L.M."/>
            <person name="Kuo A."/>
            <person name="Marcet-Houben M."/>
            <person name="Polaino S."/>
            <person name="Salamov A."/>
            <person name="Villalobos J.M."/>
            <person name="Alvarez M.I."/>
            <person name="Avalos J."/>
            <person name="Benito E.P."/>
            <person name="Benoit I."/>
            <person name="Burger G."/>
            <person name="Camino L.P."/>
            <person name="Canovas D."/>
            <person name="Cerda-Olmedo E."/>
            <person name="Cheng J.-F."/>
            <person name="Dominguez A."/>
            <person name="Elias M."/>
            <person name="Eslava A.P."/>
            <person name="Glaser F."/>
            <person name="Grimwood J."/>
            <person name="Gutierrez G."/>
            <person name="Heitman J."/>
            <person name="Henrissat B."/>
            <person name="Iturriaga E.A."/>
            <person name="Lang B.F."/>
            <person name="Lavin J.L."/>
            <person name="Lee S."/>
            <person name="Li W."/>
            <person name="Lindquist E."/>
            <person name="Lopez-Garcia S."/>
            <person name="Luque E.M."/>
            <person name="Marcos A.T."/>
            <person name="Martin J."/>
            <person name="Mccluskey K."/>
            <person name="Medina H.R."/>
            <person name="Miralles-Duran A."/>
            <person name="Miyazaki A."/>
            <person name="Munoz-Torres E."/>
            <person name="Oguiza J.A."/>
            <person name="Ohm R."/>
            <person name="Olmedo M."/>
            <person name="Orejas M."/>
            <person name="Ortiz-Castellanos L."/>
            <person name="Pisabarro A.G."/>
            <person name="Rodriguez-Romero J."/>
            <person name="Ruiz-Herrera J."/>
            <person name="Ruiz-Vazquez R."/>
            <person name="Sanz C."/>
            <person name="Schackwitz W."/>
            <person name="Schmutz J."/>
            <person name="Shahriari M."/>
            <person name="Shelest E."/>
            <person name="Silva-Franco F."/>
            <person name="Soanes D."/>
            <person name="Syed K."/>
            <person name="Tagua V.G."/>
            <person name="Talbot N.J."/>
            <person name="Thon M."/>
            <person name="De Vries R.P."/>
            <person name="Wiebenga A."/>
            <person name="Yadav J.S."/>
            <person name="Braun E.L."/>
            <person name="Baker S."/>
            <person name="Garre V."/>
            <person name="Horwitz B."/>
            <person name="Torres-Martinez S."/>
            <person name="Idnurm A."/>
            <person name="Herrera-Estrella A."/>
            <person name="Gabaldon T."/>
            <person name="Grigoriev I.V."/>
        </authorList>
    </citation>
    <scope>NUCLEOTIDE SEQUENCE [LARGE SCALE GENOMIC DNA]</scope>
    <source>
        <strain evidence="3 4">CBS 277.49</strain>
    </source>
</reference>
<dbReference type="OrthoDB" id="20229at2759"/>
<dbReference type="InterPro" id="IPR013766">
    <property type="entry name" value="Thioredoxin_domain"/>
</dbReference>
<sequence>MTSFGELRQRLLHPYYVLHLETEPKTFLILFGMSTWKCFMAATAEELSSVLILYTKFFTVCSLFWRFGFWYSCLYAIGWIVLSTIFPQPWYRGPTKIYELNEAAFRDKVLHTVKSKPSSSTSTASTSTLPIDEIKGPRITEIDENEEPSKEDKKKLDLDAKYWIVMLYANWSVACLNFEAVLAKLSIQYDVPHLKFGQIDIDIYPDLAEEFGVSKDPASFDLPTLLLFQQGKEIRRLPELTITKEGANNTKTNAAKDTITRLGWSKQPSTVINTFQLEKIANEKIN</sequence>
<dbReference type="InterPro" id="IPR036249">
    <property type="entry name" value="Thioredoxin-like_sf"/>
</dbReference>
<proteinExistence type="predicted"/>
<evidence type="ECO:0000256" key="1">
    <source>
        <dbReference type="SAM" id="Phobius"/>
    </source>
</evidence>
<organism evidence="3 4">
    <name type="scientific">Mucor lusitanicus CBS 277.49</name>
    <dbReference type="NCBI Taxonomy" id="747725"/>
    <lineage>
        <taxon>Eukaryota</taxon>
        <taxon>Fungi</taxon>
        <taxon>Fungi incertae sedis</taxon>
        <taxon>Mucoromycota</taxon>
        <taxon>Mucoromycotina</taxon>
        <taxon>Mucoromycetes</taxon>
        <taxon>Mucorales</taxon>
        <taxon>Mucorineae</taxon>
        <taxon>Mucoraceae</taxon>
        <taxon>Mucor</taxon>
    </lineage>
</organism>
<dbReference type="PROSITE" id="PS51352">
    <property type="entry name" value="THIOREDOXIN_2"/>
    <property type="match status" value="1"/>
</dbReference>
<evidence type="ECO:0000313" key="4">
    <source>
        <dbReference type="Proteomes" id="UP000077051"/>
    </source>
</evidence>
<dbReference type="Proteomes" id="UP000077051">
    <property type="component" value="Unassembled WGS sequence"/>
</dbReference>
<feature type="domain" description="Thioredoxin" evidence="2">
    <location>
        <begin position="118"/>
        <end position="257"/>
    </location>
</feature>
<dbReference type="Pfam" id="PF00085">
    <property type="entry name" value="Thioredoxin"/>
    <property type="match status" value="1"/>
</dbReference>